<evidence type="ECO:0000256" key="1">
    <source>
        <dbReference type="ARBA" id="ARBA00022737"/>
    </source>
</evidence>
<sequence length="223" mass="25917">MQPNTHRLFILLLTGMILIPMSCGRAELSQEELAVFENAQALYADRKFDDAREILEPLSERYEDSTEVAVLLARIYFFTREFQKSESTLRRLTGEHESPYALMWLGRVVASDPKRQEEAAEIFRTILREDPENHAAHYYLGRCLESQGKIQEALLSYQRALAVEYQLSKIHLHMGTVLQGLKMEERASRHFKRVEQLNLYPEDIAWTKKNGISAESDPRKTRD</sequence>
<dbReference type="AlphaFoldDB" id="H2CKP3"/>
<proteinExistence type="predicted"/>
<organism evidence="4 5">
    <name type="scientific">Leptonema illini DSM 21528</name>
    <dbReference type="NCBI Taxonomy" id="929563"/>
    <lineage>
        <taxon>Bacteria</taxon>
        <taxon>Pseudomonadati</taxon>
        <taxon>Spirochaetota</taxon>
        <taxon>Spirochaetia</taxon>
        <taxon>Leptospirales</taxon>
        <taxon>Leptospiraceae</taxon>
        <taxon>Leptonema</taxon>
    </lineage>
</organism>
<dbReference type="STRING" id="183.GCA_002009735_00366"/>
<gene>
    <name evidence="4" type="ORF">Lepil_0392</name>
</gene>
<name>H2CKP3_9LEPT</name>
<dbReference type="PANTHER" id="PTHR44943">
    <property type="entry name" value="CELLULOSE SYNTHASE OPERON PROTEIN C"/>
    <property type="match status" value="1"/>
</dbReference>
<evidence type="ECO:0000256" key="2">
    <source>
        <dbReference type="ARBA" id="ARBA00022803"/>
    </source>
</evidence>
<protein>
    <submittedName>
        <fullName evidence="4">Tetratricopeptide TPR_2 repeat-containing protein</fullName>
    </submittedName>
</protein>
<dbReference type="Pfam" id="PF14559">
    <property type="entry name" value="TPR_19"/>
    <property type="match status" value="1"/>
</dbReference>
<dbReference type="EMBL" id="JH597773">
    <property type="protein sequence ID" value="EHQ05098.1"/>
    <property type="molecule type" value="Genomic_DNA"/>
</dbReference>
<dbReference type="HOGENOM" id="CLU_1238920_0_0_12"/>
<dbReference type="PROSITE" id="PS50005">
    <property type="entry name" value="TPR"/>
    <property type="match status" value="1"/>
</dbReference>
<reference evidence="4 5" key="1">
    <citation type="submission" date="2011-10" db="EMBL/GenBank/DDBJ databases">
        <title>The Improved High-Quality Draft genome of Leptonema illini DSM 21528.</title>
        <authorList>
            <consortium name="US DOE Joint Genome Institute (JGI-PGF)"/>
            <person name="Lucas S."/>
            <person name="Copeland A."/>
            <person name="Lapidus A."/>
            <person name="Glavina del Rio T."/>
            <person name="Dalin E."/>
            <person name="Tice H."/>
            <person name="Bruce D."/>
            <person name="Goodwin L."/>
            <person name="Pitluck S."/>
            <person name="Peters L."/>
            <person name="Mikhailova N."/>
            <person name="Held B."/>
            <person name="Kyrpides N."/>
            <person name="Mavromatis K."/>
            <person name="Ivanova N."/>
            <person name="Markowitz V."/>
            <person name="Cheng J.-F."/>
            <person name="Hugenholtz P."/>
            <person name="Woyke T."/>
            <person name="Wu D."/>
            <person name="Gronow S."/>
            <person name="Wellnitz S."/>
            <person name="Brambilla E.-M."/>
            <person name="Klenk H.-P."/>
            <person name="Eisen J.A."/>
        </authorList>
    </citation>
    <scope>NUCLEOTIDE SEQUENCE [LARGE SCALE GENOMIC DNA]</scope>
    <source>
        <strain evidence="4 5">DSM 21528</strain>
    </source>
</reference>
<dbReference type="InterPro" id="IPR019734">
    <property type="entry name" value="TPR_rpt"/>
</dbReference>
<evidence type="ECO:0000313" key="4">
    <source>
        <dbReference type="EMBL" id="EHQ05098.1"/>
    </source>
</evidence>
<keyword evidence="1" id="KW-0677">Repeat</keyword>
<dbReference type="InterPro" id="IPR051685">
    <property type="entry name" value="Ycf3/AcsC/BcsC/TPR_MFPF"/>
</dbReference>
<evidence type="ECO:0000256" key="3">
    <source>
        <dbReference type="PROSITE-ProRule" id="PRU00339"/>
    </source>
</evidence>
<evidence type="ECO:0000313" key="5">
    <source>
        <dbReference type="Proteomes" id="UP000005737"/>
    </source>
</evidence>
<dbReference type="SUPFAM" id="SSF48452">
    <property type="entry name" value="TPR-like"/>
    <property type="match status" value="1"/>
</dbReference>
<feature type="repeat" description="TPR" evidence="3">
    <location>
        <begin position="134"/>
        <end position="167"/>
    </location>
</feature>
<dbReference type="PANTHER" id="PTHR44943:SF8">
    <property type="entry name" value="TPR REPEAT-CONTAINING PROTEIN MJ0263"/>
    <property type="match status" value="1"/>
</dbReference>
<dbReference type="Proteomes" id="UP000005737">
    <property type="component" value="Unassembled WGS sequence"/>
</dbReference>
<dbReference type="Pfam" id="PF13432">
    <property type="entry name" value="TPR_16"/>
    <property type="match status" value="1"/>
</dbReference>
<keyword evidence="2 3" id="KW-0802">TPR repeat</keyword>
<dbReference type="InterPro" id="IPR011990">
    <property type="entry name" value="TPR-like_helical_dom_sf"/>
</dbReference>
<dbReference type="Gene3D" id="1.25.40.10">
    <property type="entry name" value="Tetratricopeptide repeat domain"/>
    <property type="match status" value="2"/>
</dbReference>
<accession>H2CKP3</accession>
<dbReference type="SMART" id="SM00028">
    <property type="entry name" value="TPR"/>
    <property type="match status" value="2"/>
</dbReference>
<keyword evidence="5" id="KW-1185">Reference proteome</keyword>
<dbReference type="RefSeq" id="WP_002769428.1">
    <property type="nucleotide sequence ID" value="NZ_JH597773.1"/>
</dbReference>